<dbReference type="InterPro" id="IPR044677">
    <property type="entry name" value="SLC25A3/Pic2/Mir1-like"/>
</dbReference>
<comment type="caution">
    <text evidence="12">The sequence shown here is derived from an EMBL/GenBank/DDBJ whole genome shotgun (WGS) entry which is preliminary data.</text>
</comment>
<keyword evidence="3 11" id="KW-0813">Transport</keyword>
<evidence type="ECO:0000256" key="6">
    <source>
        <dbReference type="ARBA" id="ARBA00022792"/>
    </source>
</evidence>
<evidence type="ECO:0000256" key="10">
    <source>
        <dbReference type="PROSITE-ProRule" id="PRU00282"/>
    </source>
</evidence>
<dbReference type="Pfam" id="PF00153">
    <property type="entry name" value="Mito_carr"/>
    <property type="match status" value="2"/>
</dbReference>
<keyword evidence="9 10" id="KW-0472">Membrane</keyword>
<protein>
    <submittedName>
        <fullName evidence="12">DgyrCDS8205</fullName>
    </submittedName>
</protein>
<feature type="repeat" description="Solcar" evidence="10">
    <location>
        <begin position="55"/>
        <end position="134"/>
    </location>
</feature>
<dbReference type="PROSITE" id="PS50920">
    <property type="entry name" value="SOLCAR"/>
    <property type="match status" value="2"/>
</dbReference>
<organism evidence="12 13">
    <name type="scientific">Dimorphilus gyrociliatus</name>
    <dbReference type="NCBI Taxonomy" id="2664684"/>
    <lineage>
        <taxon>Eukaryota</taxon>
        <taxon>Metazoa</taxon>
        <taxon>Spiralia</taxon>
        <taxon>Lophotrochozoa</taxon>
        <taxon>Annelida</taxon>
        <taxon>Polychaeta</taxon>
        <taxon>Polychaeta incertae sedis</taxon>
        <taxon>Dinophilidae</taxon>
        <taxon>Dimorphilus</taxon>
    </lineage>
</organism>
<dbReference type="EMBL" id="CAJFCJ010000010">
    <property type="protein sequence ID" value="CAD5119604.1"/>
    <property type="molecule type" value="Genomic_DNA"/>
</dbReference>
<keyword evidence="13" id="KW-1185">Reference proteome</keyword>
<reference evidence="12 13" key="1">
    <citation type="submission" date="2020-08" db="EMBL/GenBank/DDBJ databases">
        <authorList>
            <person name="Hejnol A."/>
        </authorList>
    </citation>
    <scope>NUCLEOTIDE SEQUENCE [LARGE SCALE GENOMIC DNA]</scope>
</reference>
<name>A0A7I8VTG1_9ANNE</name>
<dbReference type="SUPFAM" id="SSF103506">
    <property type="entry name" value="Mitochondrial carrier"/>
    <property type="match status" value="1"/>
</dbReference>
<evidence type="ECO:0000256" key="11">
    <source>
        <dbReference type="RuleBase" id="RU000488"/>
    </source>
</evidence>
<dbReference type="GO" id="GO:0005315">
    <property type="term" value="F:phosphate transmembrane transporter activity"/>
    <property type="evidence" value="ECO:0007669"/>
    <property type="project" value="InterPro"/>
</dbReference>
<keyword evidence="8" id="KW-0496">Mitochondrion</keyword>
<keyword evidence="7" id="KW-1133">Transmembrane helix</keyword>
<evidence type="ECO:0000313" key="12">
    <source>
        <dbReference type="EMBL" id="CAD5119604.1"/>
    </source>
</evidence>
<comment type="subcellular location">
    <subcellularLocation>
        <location evidence="1">Mitochondrion inner membrane</location>
        <topology evidence="1">Multi-pass membrane protein</topology>
    </subcellularLocation>
</comment>
<evidence type="ECO:0000256" key="3">
    <source>
        <dbReference type="ARBA" id="ARBA00022448"/>
    </source>
</evidence>
<dbReference type="GO" id="GO:1990547">
    <property type="term" value="P:mitochondrial phosphate ion transmembrane transport"/>
    <property type="evidence" value="ECO:0007669"/>
    <property type="project" value="InterPro"/>
</dbReference>
<dbReference type="PANTHER" id="PTHR45671">
    <property type="entry name" value="SOLUTE CARRIER FAMILY 25 (MITOCHONDRIAL CARRIER PHOSPHATE CARRIER), MEMBER 3, LIKE-RELATED-RELATED"/>
    <property type="match status" value="1"/>
</dbReference>
<evidence type="ECO:0000256" key="5">
    <source>
        <dbReference type="ARBA" id="ARBA00022737"/>
    </source>
</evidence>
<sequence>MCRSKIIYKIFGLDSTLYRPNEPSKFPTADFKYFRMHKTQVAKENPRILFSDNVKNWLVPSICGGLSWGMLHASLAPLDFLKCRKQVINSSHIYEGTMKLDSLRSTFRGLNPTLLGYSIQGIGKIVLFDFFKSYYSQPTSLGTGNGFIVCIASSLTAEFYTCISLCPFESVKMKFYFQPDWAKLSVYKAMTRIVKEEGLVGLYRGLWRGILPRVLMVSVIVAVQMVINESIKTYLKSHKTEQY</sequence>
<accession>A0A7I8VTG1</accession>
<evidence type="ECO:0000256" key="2">
    <source>
        <dbReference type="ARBA" id="ARBA00006375"/>
    </source>
</evidence>
<comment type="similarity">
    <text evidence="2 11">Belongs to the mitochondrial carrier (TC 2.A.29) family.</text>
</comment>
<dbReference type="InterPro" id="IPR023395">
    <property type="entry name" value="MCP_dom_sf"/>
</dbReference>
<proteinExistence type="inferred from homology"/>
<dbReference type="AlphaFoldDB" id="A0A7I8VTG1"/>
<evidence type="ECO:0000256" key="8">
    <source>
        <dbReference type="ARBA" id="ARBA00023128"/>
    </source>
</evidence>
<keyword evidence="4 10" id="KW-0812">Transmembrane</keyword>
<evidence type="ECO:0000256" key="7">
    <source>
        <dbReference type="ARBA" id="ARBA00022989"/>
    </source>
</evidence>
<dbReference type="InterPro" id="IPR018108">
    <property type="entry name" value="MCP_transmembrane"/>
</dbReference>
<feature type="repeat" description="Solcar" evidence="10">
    <location>
        <begin position="145"/>
        <end position="234"/>
    </location>
</feature>
<dbReference type="Proteomes" id="UP000549394">
    <property type="component" value="Unassembled WGS sequence"/>
</dbReference>
<dbReference type="PANTHER" id="PTHR45671:SF10">
    <property type="entry name" value="SOLUTE CARRIER FAMILY 25 MEMBER 3"/>
    <property type="match status" value="1"/>
</dbReference>
<evidence type="ECO:0000256" key="1">
    <source>
        <dbReference type="ARBA" id="ARBA00004448"/>
    </source>
</evidence>
<keyword evidence="6" id="KW-0999">Mitochondrion inner membrane</keyword>
<gene>
    <name evidence="12" type="ORF">DGYR_LOCUS7817</name>
</gene>
<evidence type="ECO:0000256" key="4">
    <source>
        <dbReference type="ARBA" id="ARBA00022692"/>
    </source>
</evidence>
<dbReference type="OrthoDB" id="2019556at2759"/>
<dbReference type="GO" id="GO:0005743">
    <property type="term" value="C:mitochondrial inner membrane"/>
    <property type="evidence" value="ECO:0007669"/>
    <property type="project" value="UniProtKB-SubCell"/>
</dbReference>
<dbReference type="Gene3D" id="1.50.40.10">
    <property type="entry name" value="Mitochondrial carrier domain"/>
    <property type="match status" value="1"/>
</dbReference>
<evidence type="ECO:0000313" key="13">
    <source>
        <dbReference type="Proteomes" id="UP000549394"/>
    </source>
</evidence>
<evidence type="ECO:0000256" key="9">
    <source>
        <dbReference type="ARBA" id="ARBA00023136"/>
    </source>
</evidence>
<keyword evidence="5" id="KW-0677">Repeat</keyword>